<name>Q934I6_9BACT</name>
<dbReference type="GO" id="GO:0030246">
    <property type="term" value="F:carbohydrate binding"/>
    <property type="evidence" value="ECO:0007669"/>
    <property type="project" value="InterPro"/>
</dbReference>
<feature type="domain" description="GH16" evidence="6">
    <location>
        <begin position="36"/>
        <end position="379"/>
    </location>
</feature>
<dbReference type="CAZy" id="GH16">
    <property type="family name" value="Glycoside Hydrolase Family 16"/>
</dbReference>
<organism evidence="7">
    <name type="scientific">Microscilla sp. PRE1</name>
    <dbReference type="NCBI Taxonomy" id="155537"/>
    <lineage>
        <taxon>Bacteria</taxon>
        <taxon>Pseudomonadati</taxon>
        <taxon>Bacteroidota</taxon>
        <taxon>Cytophagia</taxon>
        <taxon>Cytophagales</taxon>
        <taxon>Microscillaceae</taxon>
        <taxon>Microscilla</taxon>
    </lineage>
</organism>
<proteinExistence type="inferred from homology"/>
<accession>Q934I6</accession>
<evidence type="ECO:0000256" key="4">
    <source>
        <dbReference type="ARBA" id="ARBA00023295"/>
    </source>
</evidence>
<dbReference type="AlphaFoldDB" id="Q934I6"/>
<keyword evidence="4" id="KW-0326">Glycosidase</keyword>
<dbReference type="NCBIfam" id="TIGR04183">
    <property type="entry name" value="Por_Secre_tail"/>
    <property type="match status" value="1"/>
</dbReference>
<evidence type="ECO:0000256" key="1">
    <source>
        <dbReference type="ARBA" id="ARBA00006865"/>
    </source>
</evidence>
<evidence type="ECO:0000259" key="5">
    <source>
        <dbReference type="PROSITE" id="PS51175"/>
    </source>
</evidence>
<evidence type="ECO:0000256" key="2">
    <source>
        <dbReference type="ARBA" id="ARBA00022729"/>
    </source>
</evidence>
<dbReference type="Pfam" id="PF03422">
    <property type="entry name" value="CBM_6"/>
    <property type="match status" value="1"/>
</dbReference>
<dbReference type="PROSITE" id="PS51762">
    <property type="entry name" value="GH16_2"/>
    <property type="match status" value="1"/>
</dbReference>
<dbReference type="EMBL" id="AF339846">
    <property type="protein sequence ID" value="AAK62838.1"/>
    <property type="molecule type" value="Genomic_DNA"/>
</dbReference>
<keyword evidence="2" id="KW-0732">Signal</keyword>
<evidence type="ECO:0000313" key="7">
    <source>
        <dbReference type="EMBL" id="AAK62838.1"/>
    </source>
</evidence>
<dbReference type="GO" id="GO:0033916">
    <property type="term" value="F:beta-agarase activity"/>
    <property type="evidence" value="ECO:0007669"/>
    <property type="project" value="InterPro"/>
</dbReference>
<dbReference type="InterPro" id="IPR005084">
    <property type="entry name" value="CBM6"/>
</dbReference>
<dbReference type="PROSITE" id="PS51175">
    <property type="entry name" value="CBM6"/>
    <property type="match status" value="1"/>
</dbReference>
<dbReference type="InterPro" id="IPR000757">
    <property type="entry name" value="Beta-glucanase-like"/>
</dbReference>
<feature type="domain" description="CBM6" evidence="5">
    <location>
        <begin position="389"/>
        <end position="518"/>
    </location>
</feature>
<dbReference type="CAZy" id="CBM6">
    <property type="family name" value="Carbohydrate-Binding Module Family 6"/>
</dbReference>
<dbReference type="Gene3D" id="2.60.120.260">
    <property type="entry name" value="Galactose-binding domain-like"/>
    <property type="match status" value="1"/>
</dbReference>
<keyword evidence="3" id="KW-0378">Hydrolase</keyword>
<dbReference type="InterPro" id="IPR016287">
    <property type="entry name" value="Beta_agarase"/>
</dbReference>
<dbReference type="SUPFAM" id="SSF49899">
    <property type="entry name" value="Concanavalin A-like lectins/glucanases"/>
    <property type="match status" value="1"/>
</dbReference>
<dbReference type="CDD" id="cd04079">
    <property type="entry name" value="CBM6_agarase-like"/>
    <property type="match status" value="1"/>
</dbReference>
<evidence type="ECO:0000256" key="3">
    <source>
        <dbReference type="ARBA" id="ARBA00022801"/>
    </source>
</evidence>
<dbReference type="InterPro" id="IPR006584">
    <property type="entry name" value="Cellulose-bd_IV"/>
</dbReference>
<comment type="similarity">
    <text evidence="1">Belongs to the glycosyl hydrolase 16 family.</text>
</comment>
<protein>
    <submittedName>
        <fullName evidence="7">MS116, putative beta-agarase</fullName>
    </submittedName>
</protein>
<dbReference type="SMART" id="SM00606">
    <property type="entry name" value="CBD_IV"/>
    <property type="match status" value="1"/>
</dbReference>
<evidence type="ECO:0000259" key="6">
    <source>
        <dbReference type="PROSITE" id="PS51762"/>
    </source>
</evidence>
<reference evidence="7" key="1">
    <citation type="journal article" date="2001" name="Appl. Environ. Microbiol.">
        <title>Sequence analysis of a 101-kilobase plasmid required for agar degradation by a Microscilla isolate.</title>
        <authorList>
            <person name="Zhong Z."/>
            <person name="Toukdarian A."/>
            <person name="Helinski D."/>
            <person name="Knauf V."/>
            <person name="Sykes S."/>
            <person name="Wilkinson J.E."/>
            <person name="O'Bryne C."/>
            <person name="Shea T."/>
            <person name="DeLoughery C."/>
            <person name="Caspi R."/>
        </authorList>
    </citation>
    <scope>NUCLEOTIDE SEQUENCE</scope>
    <source>
        <strain evidence="7">PRE1</strain>
        <plasmid evidence="7">pSD15</plasmid>
    </source>
</reference>
<dbReference type="InterPro" id="IPR026444">
    <property type="entry name" value="Secre_tail"/>
</dbReference>
<dbReference type="CDD" id="cd02178">
    <property type="entry name" value="GH16_beta_agarase"/>
    <property type="match status" value="1"/>
</dbReference>
<sequence>MKSPIVIYYFTKKPSNMKTHLTLLITWIAFLGAKAQDWSGIPVPASAGQGKTWQLQSAASDDFNYTFNETSQLTNFGSNKWYNFYHNGWDGPGTTYWQYNHVSVSGGNLVLRASRNPSTTKMGVPGVNAGCITSNNRVKYPVFVEASVSVANIALASDVWLLSPDDTQEIDIIECYGGAGSNNAYFAQFIHLSHHSFVRNPFQDYQPRDLNSWWGKSGVSSWGDYCWNNGNRKYVRVGVNWVGPKHFEYYIDGELVRVLYDKAFATKVNGTWYYTYPTMTNGSLDFSGGYQSVVQYATGSSYSFSTLQAASNTSSTSVIDPYNYQGGNGFTKELDIIINVESQNWHVEAGRTPSDADLNDPAKNKMKVDWIRVYKPVTTGTGGGGSASITVEAESFASTGGTYNDASSGGPGYGVKKSGTIINYVNGCDWVEYPIVIPEEGVYEVGYHYATPISNTSVQFSVSGTPFFTTTLDNTGGWGNYQTRMASQTANFTAGNHLLKLTAGSADWQWNMDKVTLTRVGNMNSRYLIVPTSDVEGVDIKVFPNPTTDDLRIQGLDDKMYQVYLYDLGGTNVYSRQVKGAEARLDVSQLSDGIYLLKLEGESLQQQMKLHIRK</sequence>
<dbReference type="InterPro" id="IPR013320">
    <property type="entry name" value="ConA-like_dom_sf"/>
</dbReference>
<keyword evidence="7" id="KW-0614">Plasmid</keyword>
<dbReference type="SUPFAM" id="SSF49785">
    <property type="entry name" value="Galactose-binding domain-like"/>
    <property type="match status" value="1"/>
</dbReference>
<dbReference type="InterPro" id="IPR008979">
    <property type="entry name" value="Galactose-bd-like_sf"/>
</dbReference>
<dbReference type="GO" id="GO:0005975">
    <property type="term" value="P:carbohydrate metabolic process"/>
    <property type="evidence" value="ECO:0007669"/>
    <property type="project" value="InterPro"/>
</dbReference>
<dbReference type="Gene3D" id="2.60.120.200">
    <property type="match status" value="1"/>
</dbReference>
<geneLocation type="plasmid" evidence="7">
    <name>pSD15</name>
</geneLocation>
<dbReference type="Pfam" id="PF18962">
    <property type="entry name" value="Por_Secre_tail"/>
    <property type="match status" value="1"/>
</dbReference>